<organism evidence="2 3">
    <name type="scientific">Romeriopsis navalis LEGE 11480</name>
    <dbReference type="NCBI Taxonomy" id="2777977"/>
    <lineage>
        <taxon>Bacteria</taxon>
        <taxon>Bacillati</taxon>
        <taxon>Cyanobacteriota</taxon>
        <taxon>Cyanophyceae</taxon>
        <taxon>Leptolyngbyales</taxon>
        <taxon>Leptolyngbyaceae</taxon>
        <taxon>Romeriopsis</taxon>
        <taxon>Romeriopsis navalis</taxon>
    </lineage>
</organism>
<accession>A0A928VQ63</accession>
<dbReference type="EMBL" id="JADEXQ010000073">
    <property type="protein sequence ID" value="MBE9031722.1"/>
    <property type="molecule type" value="Genomic_DNA"/>
</dbReference>
<feature type="transmembrane region" description="Helical" evidence="1">
    <location>
        <begin position="162"/>
        <end position="181"/>
    </location>
</feature>
<keyword evidence="1" id="KW-1133">Transmembrane helix</keyword>
<feature type="transmembrane region" description="Helical" evidence="1">
    <location>
        <begin position="187"/>
        <end position="205"/>
    </location>
</feature>
<feature type="transmembrane region" description="Helical" evidence="1">
    <location>
        <begin position="129"/>
        <end position="150"/>
    </location>
</feature>
<comment type="caution">
    <text evidence="2">The sequence shown here is derived from an EMBL/GenBank/DDBJ whole genome shotgun (WGS) entry which is preliminary data.</text>
</comment>
<dbReference type="Proteomes" id="UP000625316">
    <property type="component" value="Unassembled WGS sequence"/>
</dbReference>
<name>A0A928VQ63_9CYAN</name>
<keyword evidence="1" id="KW-0472">Membrane</keyword>
<reference evidence="2" key="1">
    <citation type="submission" date="2020-10" db="EMBL/GenBank/DDBJ databases">
        <authorList>
            <person name="Castelo-Branco R."/>
            <person name="Eusebio N."/>
            <person name="Adriana R."/>
            <person name="Vieira A."/>
            <person name="Brugerolle De Fraissinette N."/>
            <person name="Rezende De Castro R."/>
            <person name="Schneider M.P."/>
            <person name="Vasconcelos V."/>
            <person name="Leao P.N."/>
        </authorList>
    </citation>
    <scope>NUCLEOTIDE SEQUENCE</scope>
    <source>
        <strain evidence="2">LEGE 11480</strain>
    </source>
</reference>
<feature type="transmembrane region" description="Helical" evidence="1">
    <location>
        <begin position="6"/>
        <end position="23"/>
    </location>
</feature>
<protein>
    <submittedName>
        <fullName evidence="2">Uncharacterized protein</fullName>
    </submittedName>
</protein>
<dbReference type="RefSeq" id="WP_264326549.1">
    <property type="nucleotide sequence ID" value="NZ_JADEXQ010000073.1"/>
</dbReference>
<keyword evidence="3" id="KW-1185">Reference proteome</keyword>
<evidence type="ECO:0000313" key="3">
    <source>
        <dbReference type="Proteomes" id="UP000625316"/>
    </source>
</evidence>
<feature type="transmembrane region" description="Helical" evidence="1">
    <location>
        <begin position="35"/>
        <end position="52"/>
    </location>
</feature>
<feature type="transmembrane region" description="Helical" evidence="1">
    <location>
        <begin position="217"/>
        <end position="238"/>
    </location>
</feature>
<dbReference type="AlphaFoldDB" id="A0A928VQ63"/>
<gene>
    <name evidence="2" type="ORF">IQ266_18475</name>
</gene>
<keyword evidence="1" id="KW-0812">Transmembrane</keyword>
<feature type="transmembrane region" description="Helical" evidence="1">
    <location>
        <begin position="64"/>
        <end position="82"/>
    </location>
</feature>
<proteinExistence type="predicted"/>
<evidence type="ECO:0000313" key="2">
    <source>
        <dbReference type="EMBL" id="MBE9031722.1"/>
    </source>
</evidence>
<sequence length="255" mass="28769">MSSIITSGITIGVSSAFAIVHLYSKQLHRSLFKSAQIALSFSGGLAIAYVFLHLLPELEKGETVLGHAPSHLISLSGFIFFYGCQRLAWNSAQKWDFKYHQAIFWIQMLFACLYNFLLIYTIPQSLESSIIWAIVYVIALGLHLLASNHAYQEKYGQLFDRYGRFLLVGSLVFGVSIKLGIQFENEYFTDGLMALLAGFLMFNIFSEELPDHRETHYGWFVLGTALYVGLISSSFYLVGPETEGTQAIINWLHHS</sequence>
<feature type="transmembrane region" description="Helical" evidence="1">
    <location>
        <begin position="102"/>
        <end position="123"/>
    </location>
</feature>
<evidence type="ECO:0000256" key="1">
    <source>
        <dbReference type="SAM" id="Phobius"/>
    </source>
</evidence>